<dbReference type="InterPro" id="IPR000182">
    <property type="entry name" value="GNAT_dom"/>
</dbReference>
<evidence type="ECO:0000313" key="4">
    <source>
        <dbReference type="EMBL" id="GGL70519.1"/>
    </source>
</evidence>
<keyword evidence="2" id="KW-0012">Acyltransferase</keyword>
<dbReference type="Proteomes" id="UP000613840">
    <property type="component" value="Unassembled WGS sequence"/>
</dbReference>
<name>A0A917W718_9ACTN</name>
<dbReference type="PANTHER" id="PTHR43877">
    <property type="entry name" value="AMINOALKYLPHOSPHONATE N-ACETYLTRANSFERASE-RELATED-RELATED"/>
    <property type="match status" value="1"/>
</dbReference>
<reference evidence="4" key="2">
    <citation type="submission" date="2020-09" db="EMBL/GenBank/DDBJ databases">
        <authorList>
            <person name="Sun Q."/>
            <person name="Zhou Y."/>
        </authorList>
    </citation>
    <scope>NUCLEOTIDE SEQUENCE</scope>
    <source>
        <strain evidence="4">CGMCC 4.7306</strain>
    </source>
</reference>
<dbReference type="CDD" id="cd04301">
    <property type="entry name" value="NAT_SF"/>
    <property type="match status" value="1"/>
</dbReference>
<sequence>MNQLRIRILQSSDLPVLAALRCSHAEEQKGLSAASDLQFGDRFSEWYRNTAAVSRWQVADTGVALVGLLHMFTHFRMPMPTYDSGGWGYVSLLYVQPEHRGTGIGGRLLRTIEQDALSLGFSKLLLNPTDKAIPLYRRCGYRPADSYMVHDLGN</sequence>
<dbReference type="PROSITE" id="PS51186">
    <property type="entry name" value="GNAT"/>
    <property type="match status" value="1"/>
</dbReference>
<dbReference type="GO" id="GO:0016747">
    <property type="term" value="F:acyltransferase activity, transferring groups other than amino-acyl groups"/>
    <property type="evidence" value="ECO:0007669"/>
    <property type="project" value="InterPro"/>
</dbReference>
<reference evidence="4" key="1">
    <citation type="journal article" date="2014" name="Int. J. Syst. Evol. Microbiol.">
        <title>Complete genome sequence of Corynebacterium casei LMG S-19264T (=DSM 44701T), isolated from a smear-ripened cheese.</title>
        <authorList>
            <consortium name="US DOE Joint Genome Institute (JGI-PGF)"/>
            <person name="Walter F."/>
            <person name="Albersmeier A."/>
            <person name="Kalinowski J."/>
            <person name="Ruckert C."/>
        </authorList>
    </citation>
    <scope>NUCLEOTIDE SEQUENCE</scope>
    <source>
        <strain evidence="4">CGMCC 4.7306</strain>
    </source>
</reference>
<dbReference type="InterPro" id="IPR016181">
    <property type="entry name" value="Acyl_CoA_acyltransferase"/>
</dbReference>
<protein>
    <recommendedName>
        <fullName evidence="3">N-acetyltransferase domain-containing protein</fullName>
    </recommendedName>
</protein>
<evidence type="ECO:0000259" key="3">
    <source>
        <dbReference type="PROSITE" id="PS51186"/>
    </source>
</evidence>
<organism evidence="4 5">
    <name type="scientific">Microlunatus endophyticus</name>
    <dbReference type="NCBI Taxonomy" id="1716077"/>
    <lineage>
        <taxon>Bacteria</taxon>
        <taxon>Bacillati</taxon>
        <taxon>Actinomycetota</taxon>
        <taxon>Actinomycetes</taxon>
        <taxon>Propionibacteriales</taxon>
        <taxon>Propionibacteriaceae</taxon>
        <taxon>Microlunatus</taxon>
    </lineage>
</organism>
<dbReference type="SUPFAM" id="SSF55729">
    <property type="entry name" value="Acyl-CoA N-acyltransferases (Nat)"/>
    <property type="match status" value="1"/>
</dbReference>
<dbReference type="RefSeq" id="WP_229670161.1">
    <property type="nucleotide sequence ID" value="NZ_BMMZ01000008.1"/>
</dbReference>
<dbReference type="PANTHER" id="PTHR43877:SF2">
    <property type="entry name" value="AMINOALKYLPHOSPHONATE N-ACETYLTRANSFERASE-RELATED"/>
    <property type="match status" value="1"/>
</dbReference>
<dbReference type="AlphaFoldDB" id="A0A917W718"/>
<keyword evidence="1" id="KW-0808">Transferase</keyword>
<proteinExistence type="predicted"/>
<comment type="caution">
    <text evidence="4">The sequence shown here is derived from an EMBL/GenBank/DDBJ whole genome shotgun (WGS) entry which is preliminary data.</text>
</comment>
<dbReference type="EMBL" id="BMMZ01000008">
    <property type="protein sequence ID" value="GGL70519.1"/>
    <property type="molecule type" value="Genomic_DNA"/>
</dbReference>
<dbReference type="Gene3D" id="3.40.630.30">
    <property type="match status" value="1"/>
</dbReference>
<dbReference type="Pfam" id="PF00583">
    <property type="entry name" value="Acetyltransf_1"/>
    <property type="match status" value="1"/>
</dbReference>
<evidence type="ECO:0000256" key="2">
    <source>
        <dbReference type="ARBA" id="ARBA00023315"/>
    </source>
</evidence>
<gene>
    <name evidence="4" type="ORF">GCM10011575_31220</name>
</gene>
<feature type="domain" description="N-acetyltransferase" evidence="3">
    <location>
        <begin position="4"/>
        <end position="154"/>
    </location>
</feature>
<dbReference type="InterPro" id="IPR050832">
    <property type="entry name" value="Bact_Acetyltransf"/>
</dbReference>
<keyword evidence="5" id="KW-1185">Reference proteome</keyword>
<accession>A0A917W718</accession>
<evidence type="ECO:0000256" key="1">
    <source>
        <dbReference type="ARBA" id="ARBA00022679"/>
    </source>
</evidence>
<evidence type="ECO:0000313" key="5">
    <source>
        <dbReference type="Proteomes" id="UP000613840"/>
    </source>
</evidence>